<name>A0A2S2R8F4_9HEMI</name>
<accession>A0A2S2R8F4</accession>
<organism evidence="1">
    <name type="scientific">Sipha flava</name>
    <name type="common">yellow sugarcane aphid</name>
    <dbReference type="NCBI Taxonomy" id="143950"/>
    <lineage>
        <taxon>Eukaryota</taxon>
        <taxon>Metazoa</taxon>
        <taxon>Ecdysozoa</taxon>
        <taxon>Arthropoda</taxon>
        <taxon>Hexapoda</taxon>
        <taxon>Insecta</taxon>
        <taxon>Pterygota</taxon>
        <taxon>Neoptera</taxon>
        <taxon>Paraneoptera</taxon>
        <taxon>Hemiptera</taxon>
        <taxon>Sternorrhyncha</taxon>
        <taxon>Aphidomorpha</taxon>
        <taxon>Aphidoidea</taxon>
        <taxon>Aphididae</taxon>
        <taxon>Sipha</taxon>
    </lineage>
</organism>
<reference evidence="1" key="1">
    <citation type="submission" date="2018-04" db="EMBL/GenBank/DDBJ databases">
        <title>Transcriptome assembly of Sipha flava.</title>
        <authorList>
            <person name="Scully E.D."/>
            <person name="Geib S.M."/>
            <person name="Palmer N.A."/>
            <person name="Koch K."/>
            <person name="Bradshaw J."/>
            <person name="Heng-Moss T."/>
            <person name="Sarath G."/>
        </authorList>
    </citation>
    <scope>NUCLEOTIDE SEQUENCE</scope>
</reference>
<proteinExistence type="predicted"/>
<sequence>MRARSGAVFFGSPLVVGDAGRIIVYDPLTPVSPRRRLPSHRALVPRVATAHFITITCRTVRAVQACRRPCSAYRQFSIQHRAPSGFLTYVEQRVLDPKLKIKPRTSDWTPRRTFAGCNDCTSLQV</sequence>
<evidence type="ECO:0000313" key="1">
    <source>
        <dbReference type="EMBL" id="MBY86306.1"/>
    </source>
</evidence>
<dbReference type="EMBL" id="GGMS01017103">
    <property type="protein sequence ID" value="MBY86306.1"/>
    <property type="molecule type" value="Transcribed_RNA"/>
</dbReference>
<gene>
    <name evidence="1" type="ORF">g.176717</name>
</gene>
<dbReference type="AlphaFoldDB" id="A0A2S2R8F4"/>
<protein>
    <submittedName>
        <fullName evidence="1">Uncharacterized protein</fullName>
    </submittedName>
</protein>